<feature type="domain" description="Beta-galactosidase trimerisation" evidence="9">
    <location>
        <begin position="570"/>
        <end position="753"/>
    </location>
</feature>
<evidence type="ECO:0000313" key="11">
    <source>
        <dbReference type="Proteomes" id="UP001589855"/>
    </source>
</evidence>
<gene>
    <name evidence="10" type="ORF">ACFFGS_12230</name>
</gene>
<evidence type="ECO:0000256" key="1">
    <source>
        <dbReference type="ARBA" id="ARBA00001412"/>
    </source>
</evidence>
<dbReference type="PANTHER" id="PTHR36447">
    <property type="entry name" value="BETA-GALACTOSIDASE GANA"/>
    <property type="match status" value="1"/>
</dbReference>
<name>A0ABV6K745_9LACO</name>
<dbReference type="PANTHER" id="PTHR36447:SF2">
    <property type="entry name" value="BETA-GALACTOSIDASE YESZ"/>
    <property type="match status" value="1"/>
</dbReference>
<keyword evidence="11" id="KW-1185">Reference proteome</keyword>
<dbReference type="RefSeq" id="WP_137644197.1">
    <property type="nucleotide sequence ID" value="NZ_BAABRM010000006.1"/>
</dbReference>
<evidence type="ECO:0000256" key="5">
    <source>
        <dbReference type="ARBA" id="ARBA00022801"/>
    </source>
</evidence>
<protein>
    <recommendedName>
        <fullName evidence="3">beta-galactosidase</fullName>
        <ecNumber evidence="3">3.2.1.23</ecNumber>
    </recommendedName>
</protein>
<evidence type="ECO:0000256" key="4">
    <source>
        <dbReference type="ARBA" id="ARBA00022723"/>
    </source>
</evidence>
<keyword evidence="6" id="KW-0862">Zinc</keyword>
<dbReference type="EC" id="3.2.1.23" evidence="3"/>
<evidence type="ECO:0000256" key="6">
    <source>
        <dbReference type="ARBA" id="ARBA00022833"/>
    </source>
</evidence>
<dbReference type="InterPro" id="IPR029062">
    <property type="entry name" value="Class_I_gatase-like"/>
</dbReference>
<dbReference type="SUPFAM" id="SSF51445">
    <property type="entry name" value="(Trans)glycosidases"/>
    <property type="match status" value="1"/>
</dbReference>
<evidence type="ECO:0000313" key="10">
    <source>
        <dbReference type="EMBL" id="MFC0424894.1"/>
    </source>
</evidence>
<evidence type="ECO:0000256" key="2">
    <source>
        <dbReference type="ARBA" id="ARBA00005940"/>
    </source>
</evidence>
<evidence type="ECO:0000256" key="3">
    <source>
        <dbReference type="ARBA" id="ARBA00012756"/>
    </source>
</evidence>
<evidence type="ECO:0000259" key="9">
    <source>
        <dbReference type="Pfam" id="PF08532"/>
    </source>
</evidence>
<proteinExistence type="inferred from homology"/>
<evidence type="ECO:0000256" key="7">
    <source>
        <dbReference type="ARBA" id="ARBA00023295"/>
    </source>
</evidence>
<organism evidence="10 11">
    <name type="scientific">Lactiplantibacillus plajomi</name>
    <dbReference type="NCBI Taxonomy" id="1457217"/>
    <lineage>
        <taxon>Bacteria</taxon>
        <taxon>Bacillati</taxon>
        <taxon>Bacillota</taxon>
        <taxon>Bacilli</taxon>
        <taxon>Lactobacillales</taxon>
        <taxon>Lactobacillaceae</taxon>
        <taxon>Lactiplantibacillus</taxon>
    </lineage>
</organism>
<dbReference type="InterPro" id="IPR003476">
    <property type="entry name" value="Glyco_hydro_42"/>
</dbReference>
<comment type="catalytic activity">
    <reaction evidence="1">
        <text>Hydrolysis of terminal non-reducing beta-D-galactose residues in beta-D-galactosides.</text>
        <dbReference type="EC" id="3.2.1.23"/>
    </reaction>
</comment>
<comment type="caution">
    <text evidence="10">The sequence shown here is derived from an EMBL/GenBank/DDBJ whole genome shotgun (WGS) entry which is preliminary data.</text>
</comment>
<comment type="similarity">
    <text evidence="2">Belongs to the glycosyl hydrolase 42 family.</text>
</comment>
<dbReference type="Pfam" id="PF08532">
    <property type="entry name" value="Glyco_hydro_42M"/>
    <property type="match status" value="1"/>
</dbReference>
<dbReference type="InterPro" id="IPR017853">
    <property type="entry name" value="GH"/>
</dbReference>
<dbReference type="SUPFAM" id="SSF52317">
    <property type="entry name" value="Class I glutamine amidotransferase-like"/>
    <property type="match status" value="1"/>
</dbReference>
<keyword evidence="5" id="KW-0378">Hydrolase</keyword>
<dbReference type="CDD" id="cd03143">
    <property type="entry name" value="A4_beta-galactosidase_middle_domain"/>
    <property type="match status" value="1"/>
</dbReference>
<feature type="domain" description="Glycoside hydrolase family 42 N-terminal" evidence="8">
    <location>
        <begin position="191"/>
        <end position="555"/>
    </location>
</feature>
<accession>A0ABV6K745</accession>
<dbReference type="Pfam" id="PF02449">
    <property type="entry name" value="Glyco_hydro_42"/>
    <property type="match status" value="1"/>
</dbReference>
<keyword evidence="4" id="KW-0479">Metal-binding</keyword>
<dbReference type="InterPro" id="IPR013738">
    <property type="entry name" value="Beta_galactosidase_Trimer"/>
</dbReference>
<evidence type="ECO:0000259" key="8">
    <source>
        <dbReference type="Pfam" id="PF02449"/>
    </source>
</evidence>
<dbReference type="Proteomes" id="UP001589855">
    <property type="component" value="Unassembled WGS sequence"/>
</dbReference>
<dbReference type="Gene3D" id="3.40.50.880">
    <property type="match status" value="1"/>
</dbReference>
<dbReference type="Gene3D" id="3.20.20.80">
    <property type="entry name" value="Glycosidases"/>
    <property type="match status" value="1"/>
</dbReference>
<reference evidence="10 11" key="1">
    <citation type="submission" date="2024-09" db="EMBL/GenBank/DDBJ databases">
        <authorList>
            <person name="Sun Q."/>
            <person name="Mori K."/>
        </authorList>
    </citation>
    <scope>NUCLEOTIDE SEQUENCE [LARGE SCALE GENOMIC DNA]</scope>
    <source>
        <strain evidence="10 11">TBRC 4575</strain>
    </source>
</reference>
<keyword evidence="7" id="KW-0326">Glycosidase</keyword>
<dbReference type="EMBL" id="JBHLUK010000075">
    <property type="protein sequence ID" value="MFC0424894.1"/>
    <property type="molecule type" value="Genomic_DNA"/>
</dbReference>
<dbReference type="InterPro" id="IPR013529">
    <property type="entry name" value="Glyco_hydro_42_N"/>
</dbReference>
<sequence length="844" mass="96683">MKIYFLNNQENILLNYPKFAADLKAKAQLTAEPTVKFISTAQTPVDQLPVTADDVVVLGFGHRFDLDFVQDQLPQQVAFFEKKGAQIVLTTELRRFNVNETYFDKSTDDLAIYQLAFDHRLKVLDVYSFVNSWYQRVSTDARRTNLEAVAENRYQVKATKLTAMLTPWVANWMTRQLFHDQFMQDYSYGACMYPEAWDDATNETDMAHAEKIGMNTVRIGEFFWDKLEPQEDHYTMDYLVDLLTKYRDHGLKVILGIPSPTPPRWFTVHYPEAKLVNVNGQAEEHGSRQHVCTNNPIFRRKVYQLTHEIAKVAAQFDNVIGIQIDNEFKCHVDQCFCETCRQLWPRWLRAKYQTIDQLNAAWGTDIWSERYPDFESVVLPTKTPFAHNSGLDNAFRMFTADTVNDFCAGIAQILIAETDIPITHNTSLNFNLINYELFSQLDVVGFDTYPMYNQYWNFPINLDLWRNLKNGTEVLLLETATSHVGYTGNYVTPHPHGYLPTEIFIGYAAGLKAFTYWPFRAQPNGVEQTHSAVVTQVGTPDLGYADVLKGQQLLEKYRPFLDQTEVTRSKVALVYSDNAKREMHVETGGIYEYRKNITEVYRAFTTRGIAIEMVPENVDFNQFDCVMIPYVRNVNDHLLAKMKAFANAGGHLIIGPMTGDRTADMGWIRGHNGLGRIGEWLGVENEIQYLSEDETTRAWVKVGDQQDEFGGLVTLFDTDKVMDNVTTEAPVADTRSIIYKNKNVMYLGGMPKDSVNSPLWDELVDQFVKPCDADHAFLDTPNGIFKYRRESDTEVQFYVANMTLQPLTYDLHQSGCDADDQPLEAGQQTLAAYQCQLVRIKKVG</sequence>